<organism evidence="1 2">
    <name type="scientific">Alkalibacter rhizosphaerae</name>
    <dbReference type="NCBI Taxonomy" id="2815577"/>
    <lineage>
        <taxon>Bacteria</taxon>
        <taxon>Bacillati</taxon>
        <taxon>Bacillota</taxon>
        <taxon>Clostridia</taxon>
        <taxon>Eubacteriales</taxon>
        <taxon>Eubacteriaceae</taxon>
        <taxon>Alkalibacter</taxon>
    </lineage>
</organism>
<name>A0A974XEY3_9FIRM</name>
<sequence length="47" mass="5579">MEFKSELLKYWDDEPAEGYKKEEESIVKGPLNSVEDQLFAFIMSLMY</sequence>
<dbReference type="RefSeq" id="WP_207299792.1">
    <property type="nucleotide sequence ID" value="NZ_CP071444.1"/>
</dbReference>
<dbReference type="AlphaFoldDB" id="A0A974XEY3"/>
<accession>A0A974XEY3</accession>
<protein>
    <submittedName>
        <fullName evidence="1">Uncharacterized protein</fullName>
    </submittedName>
</protein>
<dbReference type="Proteomes" id="UP000663499">
    <property type="component" value="Chromosome"/>
</dbReference>
<evidence type="ECO:0000313" key="1">
    <source>
        <dbReference type="EMBL" id="QSX08451.1"/>
    </source>
</evidence>
<dbReference type="KEGG" id="alka:J0B03_11795"/>
<keyword evidence="2" id="KW-1185">Reference proteome</keyword>
<proteinExistence type="predicted"/>
<evidence type="ECO:0000313" key="2">
    <source>
        <dbReference type="Proteomes" id="UP000663499"/>
    </source>
</evidence>
<gene>
    <name evidence="1" type="ORF">J0B03_11795</name>
</gene>
<reference evidence="1" key="1">
    <citation type="submission" date="2021-03" db="EMBL/GenBank/DDBJ databases">
        <title>Alkalibacter marinus sp. nov., isolated from tidal flat sediment.</title>
        <authorList>
            <person name="Namirimu T."/>
            <person name="Yang J.-A."/>
            <person name="Yang S.-H."/>
            <person name="Kim Y.-J."/>
            <person name="Kwon K.K."/>
        </authorList>
    </citation>
    <scope>NUCLEOTIDE SEQUENCE</scope>
    <source>
        <strain evidence="1">ES005</strain>
    </source>
</reference>
<dbReference type="EMBL" id="CP071444">
    <property type="protein sequence ID" value="QSX08451.1"/>
    <property type="molecule type" value="Genomic_DNA"/>
</dbReference>